<name>A0A5M3W8H9_9ACTN</name>
<gene>
    <name evidence="2" type="ORF">Acor_72320</name>
</gene>
<keyword evidence="1" id="KW-0812">Transmembrane</keyword>
<evidence type="ECO:0008006" key="4">
    <source>
        <dbReference type="Google" id="ProtNLM"/>
    </source>
</evidence>
<reference evidence="2 3" key="1">
    <citation type="submission" date="2019-10" db="EMBL/GenBank/DDBJ databases">
        <title>Whole genome shotgun sequence of Acrocarpospora corrugata NBRC 13972.</title>
        <authorList>
            <person name="Ichikawa N."/>
            <person name="Kimura A."/>
            <person name="Kitahashi Y."/>
            <person name="Komaki H."/>
            <person name="Oguchi A."/>
        </authorList>
    </citation>
    <scope>NUCLEOTIDE SEQUENCE [LARGE SCALE GENOMIC DNA]</scope>
    <source>
        <strain evidence="2 3">NBRC 13972</strain>
    </source>
</reference>
<evidence type="ECO:0000256" key="1">
    <source>
        <dbReference type="SAM" id="Phobius"/>
    </source>
</evidence>
<keyword evidence="1" id="KW-0472">Membrane</keyword>
<evidence type="ECO:0000313" key="3">
    <source>
        <dbReference type="Proteomes" id="UP000334990"/>
    </source>
</evidence>
<accession>A0A5M3W8H9</accession>
<sequence>MVMARTALTVVGILLAIWLVVSFLIPALFATLKFLLIFALIALAVVVTITLVGKSSR</sequence>
<feature type="transmembrane region" description="Helical" evidence="1">
    <location>
        <begin position="34"/>
        <end position="53"/>
    </location>
</feature>
<keyword evidence="1" id="KW-1133">Transmembrane helix</keyword>
<dbReference type="AlphaFoldDB" id="A0A5M3W8H9"/>
<keyword evidence="3" id="KW-1185">Reference proteome</keyword>
<dbReference type="EMBL" id="BLAD01000094">
    <property type="protein sequence ID" value="GES05164.1"/>
    <property type="molecule type" value="Genomic_DNA"/>
</dbReference>
<organism evidence="2 3">
    <name type="scientific">Acrocarpospora corrugata</name>
    <dbReference type="NCBI Taxonomy" id="35763"/>
    <lineage>
        <taxon>Bacteria</taxon>
        <taxon>Bacillati</taxon>
        <taxon>Actinomycetota</taxon>
        <taxon>Actinomycetes</taxon>
        <taxon>Streptosporangiales</taxon>
        <taxon>Streptosporangiaceae</taxon>
        <taxon>Acrocarpospora</taxon>
    </lineage>
</organism>
<dbReference type="Proteomes" id="UP000334990">
    <property type="component" value="Unassembled WGS sequence"/>
</dbReference>
<evidence type="ECO:0000313" key="2">
    <source>
        <dbReference type="EMBL" id="GES05164.1"/>
    </source>
</evidence>
<proteinExistence type="predicted"/>
<protein>
    <recommendedName>
        <fullName evidence="4">Flagellar biosynthesis protein FlhA</fullName>
    </recommendedName>
</protein>
<feature type="transmembrane region" description="Helical" evidence="1">
    <location>
        <begin position="7"/>
        <end position="28"/>
    </location>
</feature>
<comment type="caution">
    <text evidence="2">The sequence shown here is derived from an EMBL/GenBank/DDBJ whole genome shotgun (WGS) entry which is preliminary data.</text>
</comment>